<evidence type="ECO:0000313" key="2">
    <source>
        <dbReference type="Proteomes" id="UP000664940"/>
    </source>
</evidence>
<reference evidence="1 2" key="1">
    <citation type="journal article" date="2020" name="Nature">
        <title>Six reference-quality genomes reveal evolution of bat adaptations.</title>
        <authorList>
            <person name="Jebb D."/>
            <person name="Huang Z."/>
            <person name="Pippel M."/>
            <person name="Hughes G.M."/>
            <person name="Lavrichenko K."/>
            <person name="Devanna P."/>
            <person name="Winkler S."/>
            <person name="Jermiin L.S."/>
            <person name="Skirmuntt E.C."/>
            <person name="Katzourakis A."/>
            <person name="Burkitt-Gray L."/>
            <person name="Ray D.A."/>
            <person name="Sullivan K.A.M."/>
            <person name="Roscito J.G."/>
            <person name="Kirilenko B.M."/>
            <person name="Davalos L.M."/>
            <person name="Corthals A.P."/>
            <person name="Power M.L."/>
            <person name="Jones G."/>
            <person name="Ransome R.D."/>
            <person name="Dechmann D.K.N."/>
            <person name="Locatelli A.G."/>
            <person name="Puechmaille S.J."/>
            <person name="Fedrigo O."/>
            <person name="Jarvis E.D."/>
            <person name="Hiller M."/>
            <person name="Vernes S.C."/>
            <person name="Myers E.W."/>
            <person name="Teeling E.C."/>
        </authorList>
    </citation>
    <scope>NUCLEOTIDE SEQUENCE [LARGE SCALE GENOMIC DNA]</scope>
    <source>
        <strain evidence="1">Bat1K_MPI-CBG_1</strain>
    </source>
</reference>
<dbReference type="AlphaFoldDB" id="A0A833YU67"/>
<dbReference type="Proteomes" id="UP000664940">
    <property type="component" value="Unassembled WGS sequence"/>
</dbReference>
<accession>A0A833YU67</accession>
<gene>
    <name evidence="1" type="ORF">HJG60_008855</name>
</gene>
<dbReference type="EMBL" id="JABVXQ010000013">
    <property type="protein sequence ID" value="KAF6081849.1"/>
    <property type="molecule type" value="Genomic_DNA"/>
</dbReference>
<proteinExistence type="predicted"/>
<organism evidence="1 2">
    <name type="scientific">Phyllostomus discolor</name>
    <name type="common">pale spear-nosed bat</name>
    <dbReference type="NCBI Taxonomy" id="89673"/>
    <lineage>
        <taxon>Eukaryota</taxon>
        <taxon>Metazoa</taxon>
        <taxon>Chordata</taxon>
        <taxon>Craniata</taxon>
        <taxon>Vertebrata</taxon>
        <taxon>Euteleostomi</taxon>
        <taxon>Mammalia</taxon>
        <taxon>Eutheria</taxon>
        <taxon>Laurasiatheria</taxon>
        <taxon>Chiroptera</taxon>
        <taxon>Yangochiroptera</taxon>
        <taxon>Phyllostomidae</taxon>
        <taxon>Phyllostominae</taxon>
        <taxon>Phyllostomus</taxon>
    </lineage>
</organism>
<comment type="caution">
    <text evidence="1">The sequence shown here is derived from an EMBL/GenBank/DDBJ whole genome shotgun (WGS) entry which is preliminary data.</text>
</comment>
<name>A0A833YU67_9CHIR</name>
<protein>
    <submittedName>
        <fullName evidence="1">Uncharacterized protein</fullName>
    </submittedName>
</protein>
<sequence length="130" mass="14599">MFVQVSFDIFVYRWFKFKSSKPPSPFHPAPSTLYFIYNSSMKSRRTQQSVGKAQQPGRGRCESPGPFPECLCPVTLLCLSFFLSSTCRAGGRIRWSHQAIPPVFCALQWGEEHKPCGAHVVRGSCLPLEG</sequence>
<evidence type="ECO:0000313" key="1">
    <source>
        <dbReference type="EMBL" id="KAF6081849.1"/>
    </source>
</evidence>